<sequence>MMKTVPMSGLATFLDFYSIAIMVALAVSLVVAVVLMMRFPRSPQEWIVGLICTVVSSLTGGSFIIMKWNLHEWVSDIWGMITLCGFFFICGLPGWAIVRWIFNFINKQEGKTIVEVIKDLKKAKDDLQNS</sequence>
<accession>A0AAN0UDU0</accession>
<evidence type="ECO:0000313" key="2">
    <source>
        <dbReference type="EMBL" id="ADI91531.1"/>
    </source>
</evidence>
<evidence type="ECO:0000256" key="1">
    <source>
        <dbReference type="SAM" id="Phobius"/>
    </source>
</evidence>
<dbReference type="Proteomes" id="UP000000392">
    <property type="component" value="Chromosome"/>
</dbReference>
<proteinExistence type="predicted"/>
<keyword evidence="1" id="KW-0472">Membrane</keyword>
<gene>
    <name evidence="2" type="ordered locus">AOLE_13220</name>
</gene>
<keyword evidence="1" id="KW-0812">Transmembrane</keyword>
<evidence type="ECO:0008006" key="4">
    <source>
        <dbReference type="Google" id="ProtNLM"/>
    </source>
</evidence>
<organism evidence="2 3">
    <name type="scientific">Acinetobacter oleivorans (strain JCM 16667 / KCTC 23045 / DR1)</name>
    <dbReference type="NCBI Taxonomy" id="436717"/>
    <lineage>
        <taxon>Bacteria</taxon>
        <taxon>Pseudomonadati</taxon>
        <taxon>Pseudomonadota</taxon>
        <taxon>Gammaproteobacteria</taxon>
        <taxon>Moraxellales</taxon>
        <taxon>Moraxellaceae</taxon>
        <taxon>Acinetobacter</taxon>
    </lineage>
</organism>
<keyword evidence="1" id="KW-1133">Transmembrane helix</keyword>
<dbReference type="AlphaFoldDB" id="A0AAN0UDU0"/>
<evidence type="ECO:0000313" key="3">
    <source>
        <dbReference type="Proteomes" id="UP000000392"/>
    </source>
</evidence>
<reference evidence="2 3" key="1">
    <citation type="journal article" date="2010" name="J. Bacteriol.">
        <title>Complete genome sequence of the diesel-degrading Acinetobacter sp. strain DR1.</title>
        <authorList>
            <person name="Jung J."/>
            <person name="Baek J.H."/>
            <person name="Park W."/>
        </authorList>
    </citation>
    <scope>NUCLEOTIDE SEQUENCE [LARGE SCALE GENOMIC DNA]</scope>
    <source>
        <strain evidence="3">JCM 16667 / KCTC 23045 / DR1</strain>
    </source>
</reference>
<feature type="transmembrane region" description="Helical" evidence="1">
    <location>
        <begin position="16"/>
        <end position="39"/>
    </location>
</feature>
<dbReference type="KEGG" id="acd:AOLE_13220"/>
<dbReference type="EMBL" id="CP002080">
    <property type="protein sequence ID" value="ADI91531.1"/>
    <property type="molecule type" value="Genomic_DNA"/>
</dbReference>
<feature type="transmembrane region" description="Helical" evidence="1">
    <location>
        <begin position="46"/>
        <end position="65"/>
    </location>
</feature>
<name>A0AAN0UDU0_ACISD</name>
<feature type="transmembrane region" description="Helical" evidence="1">
    <location>
        <begin position="77"/>
        <end position="102"/>
    </location>
</feature>
<protein>
    <recommendedName>
        <fullName evidence="4">Bacteriophage protein</fullName>
    </recommendedName>
</protein>